<comment type="similarity">
    <text evidence="2">Belongs to the prokaryotic sulfate-binding protein family.</text>
</comment>
<dbReference type="GO" id="GO:1902358">
    <property type="term" value="P:sulfate transmembrane transport"/>
    <property type="evidence" value="ECO:0007669"/>
    <property type="project" value="InterPro"/>
</dbReference>
<dbReference type="AlphaFoldDB" id="A0A495WFS3"/>
<keyword evidence="3" id="KW-0813">Transport</keyword>
<organism evidence="7 8">
    <name type="scientific">Azonexus fungiphilus</name>
    <dbReference type="NCBI Taxonomy" id="146940"/>
    <lineage>
        <taxon>Bacteria</taxon>
        <taxon>Pseudomonadati</taxon>
        <taxon>Pseudomonadota</taxon>
        <taxon>Betaproteobacteria</taxon>
        <taxon>Rhodocyclales</taxon>
        <taxon>Azonexaceae</taxon>
        <taxon>Azonexus</taxon>
    </lineage>
</organism>
<dbReference type="EMBL" id="RBXP01000011">
    <property type="protein sequence ID" value="RKT60552.1"/>
    <property type="molecule type" value="Genomic_DNA"/>
</dbReference>
<dbReference type="NCBIfam" id="NF008022">
    <property type="entry name" value="PRK10752.1"/>
    <property type="match status" value="1"/>
</dbReference>
<reference evidence="7 8" key="1">
    <citation type="submission" date="2018-10" db="EMBL/GenBank/DDBJ databases">
        <title>Genomic Encyclopedia of Type Strains, Phase IV (KMG-IV): sequencing the most valuable type-strain genomes for metagenomic binning, comparative biology and taxonomic classification.</title>
        <authorList>
            <person name="Goeker M."/>
        </authorList>
    </citation>
    <scope>NUCLEOTIDE SEQUENCE [LARGE SCALE GENOMIC DNA]</scope>
    <source>
        <strain evidence="7 8">DSM 23841</strain>
    </source>
</reference>
<evidence type="ECO:0000256" key="1">
    <source>
        <dbReference type="ARBA" id="ARBA00004418"/>
    </source>
</evidence>
<dbReference type="PANTHER" id="PTHR30368">
    <property type="entry name" value="SULFATE-BINDING PROTEIN"/>
    <property type="match status" value="1"/>
</dbReference>
<evidence type="ECO:0000256" key="4">
    <source>
        <dbReference type="ARBA" id="ARBA00022729"/>
    </source>
</evidence>
<dbReference type="Proteomes" id="UP000270626">
    <property type="component" value="Unassembled WGS sequence"/>
</dbReference>
<dbReference type="OrthoDB" id="9802127at2"/>
<dbReference type="GO" id="GO:0042597">
    <property type="term" value="C:periplasmic space"/>
    <property type="evidence" value="ECO:0007669"/>
    <property type="project" value="UniProtKB-SubCell"/>
</dbReference>
<dbReference type="NCBIfam" id="NF008106">
    <property type="entry name" value="PRK10852.1"/>
    <property type="match status" value="1"/>
</dbReference>
<dbReference type="GO" id="GO:0140104">
    <property type="term" value="F:molecular carrier activity"/>
    <property type="evidence" value="ECO:0007669"/>
    <property type="project" value="InterPro"/>
</dbReference>
<accession>A0A495WFS3</accession>
<dbReference type="GO" id="GO:1901681">
    <property type="term" value="F:sulfur compound binding"/>
    <property type="evidence" value="ECO:0007669"/>
    <property type="project" value="InterPro"/>
</dbReference>
<evidence type="ECO:0000256" key="3">
    <source>
        <dbReference type="ARBA" id="ARBA00022448"/>
    </source>
</evidence>
<keyword evidence="5" id="KW-0574">Periplasm</keyword>
<evidence type="ECO:0000313" key="7">
    <source>
        <dbReference type="EMBL" id="RKT60552.1"/>
    </source>
</evidence>
<feature type="signal peptide" evidence="6">
    <location>
        <begin position="1"/>
        <end position="25"/>
    </location>
</feature>
<name>A0A495WFS3_9RHOO</name>
<dbReference type="PROSITE" id="PS00757">
    <property type="entry name" value="PROK_SULFATE_BIND_2"/>
    <property type="match status" value="1"/>
</dbReference>
<dbReference type="InterPro" id="IPR005669">
    <property type="entry name" value="Thiosulph/SO4-bd"/>
</dbReference>
<sequence length="336" mass="36927">MNHPVIRRALLAVALSAGLAGNALAQTTLLNVSYDPTRELYQDFNPLFSKYWKEKTGEDVVVKQSHGGAGKQARAVIDGLEADVVTLALAYDIDEIGERTGKLPKDWQKRLPHNSSPYTSTIVFLVKKGNPKNIKDWDDLVKPGVGVITPNPKTSGGARWNYLAAWGYALKKYGNSDAKAHEFVSKLIKNVPVLDSGARGATNTFVQRGIGDVLLAWENEAFLSINELGPDKFEIVVPSISILAEPPVTVVDGNAKKRGTERVARAYLEYLYSPLGQKVAARHYYRPIKPELADAKDVARFPKVNLIKIDDLGGWQAAQKKHFADGGSFDQIYGKK</sequence>
<dbReference type="PANTHER" id="PTHR30368:SF2">
    <property type="entry name" value="SULFATE-BINDING PROTEIN"/>
    <property type="match status" value="1"/>
</dbReference>
<dbReference type="CDD" id="cd01005">
    <property type="entry name" value="PBP2_CysP"/>
    <property type="match status" value="1"/>
</dbReference>
<evidence type="ECO:0000256" key="2">
    <source>
        <dbReference type="ARBA" id="ARBA00006099"/>
    </source>
</evidence>
<evidence type="ECO:0000256" key="6">
    <source>
        <dbReference type="SAM" id="SignalP"/>
    </source>
</evidence>
<dbReference type="Pfam" id="PF13531">
    <property type="entry name" value="SBP_bac_11"/>
    <property type="match status" value="1"/>
</dbReference>
<evidence type="ECO:0000256" key="5">
    <source>
        <dbReference type="ARBA" id="ARBA00022764"/>
    </source>
</evidence>
<dbReference type="Gene3D" id="3.40.190.10">
    <property type="entry name" value="Periplasmic binding protein-like II"/>
    <property type="match status" value="2"/>
</dbReference>
<feature type="chain" id="PRO_5019869085" evidence="6">
    <location>
        <begin position="26"/>
        <end position="336"/>
    </location>
</feature>
<dbReference type="SUPFAM" id="SSF53850">
    <property type="entry name" value="Periplasmic binding protein-like II"/>
    <property type="match status" value="1"/>
</dbReference>
<comment type="subcellular location">
    <subcellularLocation>
        <location evidence="1">Periplasm</location>
    </subcellularLocation>
</comment>
<keyword evidence="4 6" id="KW-0732">Signal</keyword>
<protein>
    <submittedName>
        <fullName evidence="7">Sulfate transport system substrate-binding protein</fullName>
    </submittedName>
</protein>
<proteinExistence type="inferred from homology"/>
<keyword evidence="8" id="KW-1185">Reference proteome</keyword>
<gene>
    <name evidence="7" type="ORF">DFR40_0691</name>
</gene>
<evidence type="ECO:0000313" key="8">
    <source>
        <dbReference type="Proteomes" id="UP000270626"/>
    </source>
</evidence>
<dbReference type="InterPro" id="IPR034408">
    <property type="entry name" value="Sulphate/thiosulphate_BS"/>
</dbReference>
<dbReference type="NCBIfam" id="TIGR00971">
    <property type="entry name" value="3a0106s03"/>
    <property type="match status" value="1"/>
</dbReference>
<dbReference type="RefSeq" id="WP_121457070.1">
    <property type="nucleotide sequence ID" value="NZ_RBXP01000011.1"/>
</dbReference>
<comment type="caution">
    <text evidence="7">The sequence shown here is derived from an EMBL/GenBank/DDBJ whole genome shotgun (WGS) entry which is preliminary data.</text>
</comment>